<evidence type="ECO:0000256" key="3">
    <source>
        <dbReference type="ARBA" id="ARBA00010467"/>
    </source>
</evidence>
<feature type="compositionally biased region" description="Acidic residues" evidence="13">
    <location>
        <begin position="419"/>
        <end position="431"/>
    </location>
</feature>
<dbReference type="CDD" id="cd00202">
    <property type="entry name" value="ZnF_GATA"/>
    <property type="match status" value="1"/>
</dbReference>
<dbReference type="InterPro" id="IPR039595">
    <property type="entry name" value="TE2IP/Rap1"/>
</dbReference>
<dbReference type="InterPro" id="IPR015010">
    <property type="entry name" value="TERF2IP_Myb"/>
</dbReference>
<evidence type="ECO:0000256" key="8">
    <source>
        <dbReference type="ARBA" id="ARBA00023159"/>
    </source>
</evidence>
<dbReference type="GO" id="GO:0042162">
    <property type="term" value="F:telomeric DNA binding"/>
    <property type="evidence" value="ECO:0007669"/>
    <property type="project" value="TreeGrafter"/>
</dbReference>
<evidence type="ECO:0000259" key="14">
    <source>
        <dbReference type="PROSITE" id="PS50114"/>
    </source>
</evidence>
<feature type="compositionally biased region" description="Polar residues" evidence="13">
    <location>
        <begin position="509"/>
        <end position="519"/>
    </location>
</feature>
<evidence type="ECO:0000256" key="11">
    <source>
        <dbReference type="ARBA" id="ARBA00032471"/>
    </source>
</evidence>
<organism evidence="15 16">
    <name type="scientific">Exophiala oligosperma</name>
    <dbReference type="NCBI Taxonomy" id="215243"/>
    <lineage>
        <taxon>Eukaryota</taxon>
        <taxon>Fungi</taxon>
        <taxon>Dikarya</taxon>
        <taxon>Ascomycota</taxon>
        <taxon>Pezizomycotina</taxon>
        <taxon>Eurotiomycetes</taxon>
        <taxon>Chaetothyriomycetidae</taxon>
        <taxon>Chaetothyriales</taxon>
        <taxon>Herpotrichiellaceae</taxon>
        <taxon>Exophiala</taxon>
    </lineage>
</organism>
<evidence type="ECO:0000256" key="7">
    <source>
        <dbReference type="ARBA" id="ARBA00023015"/>
    </source>
</evidence>
<proteinExistence type="inferred from homology"/>
<keyword evidence="12" id="KW-0479">Metal-binding</keyword>
<protein>
    <recommendedName>
        <fullName evidence="4">Telomeric repeat-binding factor 2-interacting protein 1</fullName>
    </recommendedName>
    <alternativeName>
        <fullName evidence="11">Repressor/activator protein 1 homolog</fullName>
    </alternativeName>
</protein>
<feature type="region of interest" description="Disordered" evidence="13">
    <location>
        <begin position="870"/>
        <end position="918"/>
    </location>
</feature>
<feature type="compositionally biased region" description="Polar residues" evidence="13">
    <location>
        <begin position="1"/>
        <end position="11"/>
    </location>
</feature>
<dbReference type="GeneID" id="27355864"/>
<keyword evidence="16" id="KW-1185">Reference proteome</keyword>
<feature type="compositionally biased region" description="Polar residues" evidence="13">
    <location>
        <begin position="641"/>
        <end position="654"/>
    </location>
</feature>
<sequence>MSSHIVYSNVNRGKDVTDADDHEDNNNNNNNESLTLFAGQKLWFSHSVPQRKWLIENARANGAVIVNVDTNADIKLVDHTRKNQPVGAYSYRYVELSIRRGQLENLADHAVGVATRVARPVGSTTTAPKGSRVPYTEEDDQFLWNWMKPFEDSGGAYKGNEIYKQIEQVNPRHTYQSWRDRWLKATRFQKRQVTKRAEPEQQERYSLPEEEPRPALILPDSPGHRPEPDRSTRTALLPRKRKLVTVQDDAASEEQPRQSSEAPRRLASPELHTTAISIGRARPSSNRDDAAAQNDVLDNEQSQRSGRNGSTQDHLEDEELHTENEKRFLDDIRGPFSKADSLPLYRLVPKLSHMGLEEFDDVWRQMVSSEDYKHHTAKQWKHWFEYRVLPDYCRIEQVAMDQIAPYMSIQEENTSSGGDNDDNDGEDDQPADGDAGMNKYQDQDSDEDPSRCANCYTMDARKWHRDTKGRLLCNPCAVFLRTHGVPRPSTMGLVNQNAPEDDRTPDPSGLQTPSRTSPQKLSITPIVASIKVSPKIFPADVSNFAGDESKTLRLQRDMRSPSFQPESPTLIRAPGPNEARKRSTGPGRGSQSQSTQSTNGTSNQSNTQSFSQIHGLSIDETQQEKVQTNSEEHTRRKDGRPTNTAPSFSFITSSNRDRPRLHDGPDNLDIQQNSSLSTDRGPPRDPPVVHSSTETDVILNSPPLPPRSNSRDSPLPLPEGFSRLFVAQDDNGDEELEVMGGLSTLREEEEAISEGGNDDGMTSPLRVSLIGDEEQFSPTKSEPYHEVREESDDEMERSSPYGAPGHEDSQRDALGSYHTGRDTMEEYETAPEQPRKRKKPSRRLSTPALFGQTDIDEDVSAYLEVVEPEGGWDSILGPDPAADVGGGGAADEASTGGTELLDDDDDGGGGGGAAYRRDLENDVRPGEFLIDTWCRRQKGRIPNVPDAFLLQAAHCTTQEYGPKTEQMVEYFLDRWRRKRQRVSADRFGRRRPSKTDLEPPSNVPGVWTDGDDESLKSADAGQRRRVVDKHGQDACARRLRYLKEFEV</sequence>
<dbReference type="SUPFAM" id="SSF57716">
    <property type="entry name" value="Glucocorticoid receptor-like (DNA-binding domain)"/>
    <property type="match status" value="1"/>
</dbReference>
<accession>A0A0D2DSF8</accession>
<dbReference type="PANTHER" id="PTHR16466:SF6">
    <property type="entry name" value="TELOMERIC REPEAT-BINDING FACTOR 2-INTERACTING PROTEIN 1"/>
    <property type="match status" value="1"/>
</dbReference>
<evidence type="ECO:0000256" key="6">
    <source>
        <dbReference type="ARBA" id="ARBA00022895"/>
    </source>
</evidence>
<dbReference type="Pfam" id="PF11626">
    <property type="entry name" value="Rap1_C"/>
    <property type="match status" value="1"/>
</dbReference>
<keyword evidence="6" id="KW-0779">Telomere</keyword>
<feature type="compositionally biased region" description="Basic and acidic residues" evidence="13">
    <location>
        <begin position="195"/>
        <end position="213"/>
    </location>
</feature>
<evidence type="ECO:0000256" key="12">
    <source>
        <dbReference type="PROSITE-ProRule" id="PRU00094"/>
    </source>
</evidence>
<dbReference type="OrthoDB" id="435460at2759"/>
<evidence type="ECO:0000256" key="5">
    <source>
        <dbReference type="ARBA" id="ARBA00022454"/>
    </source>
</evidence>
<feature type="region of interest" description="Disordered" evidence="13">
    <location>
        <begin position="982"/>
        <end position="1025"/>
    </location>
</feature>
<feature type="compositionally biased region" description="Basic and acidic residues" evidence="13">
    <location>
        <begin position="655"/>
        <end position="665"/>
    </location>
</feature>
<evidence type="ECO:0000256" key="10">
    <source>
        <dbReference type="ARBA" id="ARBA00023242"/>
    </source>
</evidence>
<feature type="region of interest" description="Disordered" evidence="13">
    <location>
        <begin position="486"/>
        <end position="519"/>
    </location>
</feature>
<dbReference type="GO" id="GO:0031848">
    <property type="term" value="P:protection from non-homologous end joining at telomere"/>
    <property type="evidence" value="ECO:0007669"/>
    <property type="project" value="TreeGrafter"/>
</dbReference>
<evidence type="ECO:0000256" key="4">
    <source>
        <dbReference type="ARBA" id="ARBA00017805"/>
    </source>
</evidence>
<evidence type="ECO:0000256" key="9">
    <source>
        <dbReference type="ARBA" id="ARBA00023163"/>
    </source>
</evidence>
<keyword evidence="7" id="KW-0805">Transcription regulation</keyword>
<dbReference type="Pfam" id="PF08914">
    <property type="entry name" value="Myb_Rap1"/>
    <property type="match status" value="1"/>
</dbReference>
<dbReference type="SMART" id="SM00401">
    <property type="entry name" value="ZnF_GATA"/>
    <property type="match status" value="1"/>
</dbReference>
<dbReference type="GO" id="GO:0010833">
    <property type="term" value="P:telomere maintenance via telomere lengthening"/>
    <property type="evidence" value="ECO:0007669"/>
    <property type="project" value="TreeGrafter"/>
</dbReference>
<dbReference type="VEuPathDB" id="FungiDB:PV06_03790"/>
<keyword evidence="12" id="KW-0862">Zinc</keyword>
<dbReference type="InterPro" id="IPR021661">
    <property type="entry name" value="Rap1_C"/>
</dbReference>
<feature type="region of interest" description="Disordered" evidence="13">
    <location>
        <begin position="411"/>
        <end position="450"/>
    </location>
</feature>
<keyword evidence="5" id="KW-0158">Chromosome</keyword>
<dbReference type="Gene3D" id="1.10.10.2170">
    <property type="match status" value="1"/>
</dbReference>
<evidence type="ECO:0000256" key="13">
    <source>
        <dbReference type="SAM" id="MobiDB-lite"/>
    </source>
</evidence>
<dbReference type="GO" id="GO:0008270">
    <property type="term" value="F:zinc ion binding"/>
    <property type="evidence" value="ECO:0007669"/>
    <property type="project" value="UniProtKB-KW"/>
</dbReference>
<feature type="region of interest" description="Disordered" evidence="13">
    <location>
        <begin position="190"/>
        <end position="322"/>
    </location>
</feature>
<evidence type="ECO:0000313" key="15">
    <source>
        <dbReference type="EMBL" id="KIW45395.1"/>
    </source>
</evidence>
<dbReference type="CDD" id="cd11655">
    <property type="entry name" value="rap1_myb-like"/>
    <property type="match status" value="1"/>
</dbReference>
<comment type="similarity">
    <text evidence="3">Belongs to the RAP1 family.</text>
</comment>
<dbReference type="Gene3D" id="3.30.50.10">
    <property type="entry name" value="Erythroid Transcription Factor GATA-1, subunit A"/>
    <property type="match status" value="1"/>
</dbReference>
<dbReference type="InterPro" id="IPR013088">
    <property type="entry name" value="Znf_NHR/GATA"/>
</dbReference>
<dbReference type="GO" id="GO:0070187">
    <property type="term" value="C:shelterin complex"/>
    <property type="evidence" value="ECO:0007669"/>
    <property type="project" value="TreeGrafter"/>
</dbReference>
<feature type="compositionally biased region" description="Basic and acidic residues" evidence="13">
    <location>
        <begin position="982"/>
        <end position="997"/>
    </location>
</feature>
<gene>
    <name evidence="15" type="ORF">PV06_03790</name>
</gene>
<evidence type="ECO:0000256" key="2">
    <source>
        <dbReference type="ARBA" id="ARBA00004574"/>
    </source>
</evidence>
<feature type="domain" description="GATA-type" evidence="14">
    <location>
        <begin position="446"/>
        <end position="491"/>
    </location>
</feature>
<feature type="region of interest" description="Disordered" evidence="13">
    <location>
        <begin position="1"/>
        <end position="32"/>
    </location>
</feature>
<dbReference type="PANTHER" id="PTHR16466">
    <property type="entry name" value="TELOMERE REPEAT-BINDING FACTOR 2-INTERACTING PROTEIN 1"/>
    <property type="match status" value="1"/>
</dbReference>
<dbReference type="AlphaFoldDB" id="A0A0D2DSF8"/>
<reference evidence="15 16" key="1">
    <citation type="submission" date="2015-01" db="EMBL/GenBank/DDBJ databases">
        <title>The Genome Sequence of Exophiala oligosperma CBS72588.</title>
        <authorList>
            <consortium name="The Broad Institute Genomics Platform"/>
            <person name="Cuomo C."/>
            <person name="de Hoog S."/>
            <person name="Gorbushina A."/>
            <person name="Stielow B."/>
            <person name="Teixiera M."/>
            <person name="Abouelleil A."/>
            <person name="Chapman S.B."/>
            <person name="Priest M."/>
            <person name="Young S.K."/>
            <person name="Wortman J."/>
            <person name="Nusbaum C."/>
            <person name="Birren B."/>
        </authorList>
    </citation>
    <scope>NUCLEOTIDE SEQUENCE [LARGE SCALE GENOMIC DNA]</scope>
    <source>
        <strain evidence="15 16">CBS 72588</strain>
    </source>
</reference>
<feature type="region of interest" description="Disordered" evidence="13">
    <location>
        <begin position="621"/>
        <end position="852"/>
    </location>
</feature>
<evidence type="ECO:0000313" key="16">
    <source>
        <dbReference type="Proteomes" id="UP000053342"/>
    </source>
</evidence>
<dbReference type="STRING" id="215243.A0A0D2DSF8"/>
<name>A0A0D2DSF8_9EURO</name>
<dbReference type="RefSeq" id="XP_016265611.1">
    <property type="nucleotide sequence ID" value="XM_016404606.1"/>
</dbReference>
<dbReference type="GO" id="GO:0006355">
    <property type="term" value="P:regulation of DNA-templated transcription"/>
    <property type="evidence" value="ECO:0007669"/>
    <property type="project" value="InterPro"/>
</dbReference>
<keyword evidence="12" id="KW-0863">Zinc-finger</keyword>
<dbReference type="PROSITE" id="PS50114">
    <property type="entry name" value="GATA_ZN_FINGER_2"/>
    <property type="match status" value="1"/>
</dbReference>
<feature type="compositionally biased region" description="Polar residues" evidence="13">
    <location>
        <begin position="299"/>
        <end position="312"/>
    </location>
</feature>
<dbReference type="SUPFAM" id="SSF46689">
    <property type="entry name" value="Homeodomain-like"/>
    <property type="match status" value="1"/>
</dbReference>
<dbReference type="InterPro" id="IPR009057">
    <property type="entry name" value="Homeodomain-like_sf"/>
</dbReference>
<comment type="subcellular location">
    <subcellularLocation>
        <location evidence="2">Chromosome</location>
        <location evidence="2">Telomere</location>
    </subcellularLocation>
    <subcellularLocation>
        <location evidence="1">Nucleus</location>
    </subcellularLocation>
</comment>
<dbReference type="Gene3D" id="1.10.10.60">
    <property type="entry name" value="Homeodomain-like"/>
    <property type="match status" value="1"/>
</dbReference>
<feature type="compositionally biased region" description="Basic and acidic residues" evidence="13">
    <location>
        <begin position="222"/>
        <end position="232"/>
    </location>
</feature>
<keyword evidence="8" id="KW-0010">Activator</keyword>
<keyword evidence="9" id="KW-0804">Transcription</keyword>
<keyword evidence="10" id="KW-0539">Nucleus</keyword>
<feature type="compositionally biased region" description="Polar residues" evidence="13">
    <location>
        <begin position="669"/>
        <end position="678"/>
    </location>
</feature>
<evidence type="ECO:0000256" key="1">
    <source>
        <dbReference type="ARBA" id="ARBA00004123"/>
    </source>
</evidence>
<dbReference type="InterPro" id="IPR038104">
    <property type="entry name" value="Rap1_C_sf"/>
</dbReference>
<dbReference type="InterPro" id="IPR000679">
    <property type="entry name" value="Znf_GATA"/>
</dbReference>
<dbReference type="EMBL" id="KN847334">
    <property type="protein sequence ID" value="KIW45395.1"/>
    <property type="molecule type" value="Genomic_DNA"/>
</dbReference>
<feature type="region of interest" description="Disordered" evidence="13">
    <location>
        <begin position="558"/>
        <end position="609"/>
    </location>
</feature>
<dbReference type="HOGENOM" id="CLU_301477_0_0_1"/>
<dbReference type="Proteomes" id="UP000053342">
    <property type="component" value="Unassembled WGS sequence"/>
</dbReference>
<feature type="compositionally biased region" description="Low complexity" evidence="13">
    <location>
        <begin position="589"/>
        <end position="609"/>
    </location>
</feature>